<reference evidence="2 3" key="1">
    <citation type="submission" date="2007-11" db="EMBL/GenBank/DDBJ databases">
        <title>Draft genome sequence of Bacteroides stercoris(ATCC 43183).</title>
        <authorList>
            <person name="Sudarsanam P."/>
            <person name="Ley R."/>
            <person name="Guruge J."/>
            <person name="Turnbaugh P.J."/>
            <person name="Mahowald M."/>
            <person name="Liep D."/>
            <person name="Gordon J."/>
        </authorList>
    </citation>
    <scope>NUCLEOTIDE SEQUENCE [LARGE SCALE GENOMIC DNA]</scope>
    <source>
        <strain evidence="2 3">ATCC 43183</strain>
    </source>
</reference>
<reference evidence="2 3" key="2">
    <citation type="submission" date="2007-11" db="EMBL/GenBank/DDBJ databases">
        <authorList>
            <person name="Fulton L."/>
            <person name="Clifton S."/>
            <person name="Fulton B."/>
            <person name="Xu J."/>
            <person name="Minx P."/>
            <person name="Pepin K.H."/>
            <person name="Johnson M."/>
            <person name="Thiruvilangam P."/>
            <person name="Bhonagiri V."/>
            <person name="Nash W.E."/>
            <person name="Mardis E.R."/>
            <person name="Wilson R.K."/>
        </authorList>
    </citation>
    <scope>NUCLEOTIDE SEQUENCE [LARGE SCALE GENOMIC DNA]</scope>
    <source>
        <strain evidence="2 3">ATCC 43183</strain>
    </source>
</reference>
<dbReference type="EMBL" id="ABFZ02000020">
    <property type="protein sequence ID" value="EDS14957.1"/>
    <property type="molecule type" value="Genomic_DNA"/>
</dbReference>
<sequence>MLFCCVVFLFMYFCSVSSFSLFRIYEKMNRNKRKRNNPHAYGSMLKAEK</sequence>
<dbReference type="HOGENOM" id="CLU_3132513_0_0_10"/>
<name>B0NT31_BACSE</name>
<evidence type="ECO:0000313" key="3">
    <source>
        <dbReference type="Proteomes" id="UP000004713"/>
    </source>
</evidence>
<evidence type="ECO:0000256" key="1">
    <source>
        <dbReference type="SAM" id="Phobius"/>
    </source>
</evidence>
<accession>B0NT31</accession>
<proteinExistence type="predicted"/>
<gene>
    <name evidence="2" type="ORF">BACSTE_02647</name>
</gene>
<dbReference type="Proteomes" id="UP000004713">
    <property type="component" value="Unassembled WGS sequence"/>
</dbReference>
<organism evidence="2 3">
    <name type="scientific">Bacteroides stercoris ATCC 43183</name>
    <dbReference type="NCBI Taxonomy" id="449673"/>
    <lineage>
        <taxon>Bacteria</taxon>
        <taxon>Pseudomonadati</taxon>
        <taxon>Bacteroidota</taxon>
        <taxon>Bacteroidia</taxon>
        <taxon>Bacteroidales</taxon>
        <taxon>Bacteroidaceae</taxon>
        <taxon>Bacteroides</taxon>
    </lineage>
</organism>
<evidence type="ECO:0000313" key="2">
    <source>
        <dbReference type="EMBL" id="EDS14957.1"/>
    </source>
</evidence>
<keyword evidence="1" id="KW-0812">Transmembrane</keyword>
<keyword evidence="1" id="KW-1133">Transmembrane helix</keyword>
<protein>
    <submittedName>
        <fullName evidence="2">Uncharacterized protein</fullName>
    </submittedName>
</protein>
<keyword evidence="1" id="KW-0472">Membrane</keyword>
<dbReference type="AlphaFoldDB" id="B0NT31"/>
<feature type="transmembrane region" description="Helical" evidence="1">
    <location>
        <begin position="6"/>
        <end position="25"/>
    </location>
</feature>
<comment type="caution">
    <text evidence="2">The sequence shown here is derived from an EMBL/GenBank/DDBJ whole genome shotgun (WGS) entry which is preliminary data.</text>
</comment>